<accession>A0A6J6BK61</accession>
<dbReference type="AlphaFoldDB" id="A0A6J6BK61"/>
<dbReference type="Pfam" id="PF02620">
    <property type="entry name" value="YceD"/>
    <property type="match status" value="1"/>
</dbReference>
<dbReference type="EMBL" id="CAFBMG010000136">
    <property type="protein sequence ID" value="CAB4911505.1"/>
    <property type="molecule type" value="Genomic_DNA"/>
</dbReference>
<reference evidence="1" key="1">
    <citation type="submission" date="2020-05" db="EMBL/GenBank/DDBJ databases">
        <authorList>
            <person name="Chiriac C."/>
            <person name="Salcher M."/>
            <person name="Ghai R."/>
            <person name="Kavagutti S V."/>
        </authorList>
    </citation>
    <scope>NUCLEOTIDE SEQUENCE</scope>
</reference>
<gene>
    <name evidence="1" type="ORF">UFOPK1358_00931</name>
    <name evidence="2" type="ORF">UFOPK2766_00486</name>
    <name evidence="3" type="ORF">UFOPK3519_01445</name>
</gene>
<evidence type="ECO:0000313" key="1">
    <source>
        <dbReference type="EMBL" id="CAB4539326.1"/>
    </source>
</evidence>
<protein>
    <submittedName>
        <fullName evidence="1">Unannotated protein</fullName>
    </submittedName>
</protein>
<proteinExistence type="predicted"/>
<sequence length="173" mass="18428">MTAPELRVGVSELRRRPGNRMQLDRSVPLGPLAISSSSIPEGEEVLLSATLEALSDGVTLSGSVQVPWQGECRRCLEMTSGVVTVEIAEIFKDRTEGELGEILPISNDSIDLGSVVHDAAILALPIAPLCKADCAGPIPEVFPVITPETAEADPIDPRWASLGELRFDSDPSE</sequence>
<dbReference type="InterPro" id="IPR003772">
    <property type="entry name" value="YceD"/>
</dbReference>
<name>A0A6J6BK61_9ZZZZ</name>
<dbReference type="EMBL" id="CAEZYU010000014">
    <property type="protein sequence ID" value="CAB4733567.1"/>
    <property type="molecule type" value="Genomic_DNA"/>
</dbReference>
<dbReference type="EMBL" id="CAEZSF010000078">
    <property type="protein sequence ID" value="CAB4539326.1"/>
    <property type="molecule type" value="Genomic_DNA"/>
</dbReference>
<organism evidence="1">
    <name type="scientific">freshwater metagenome</name>
    <dbReference type="NCBI Taxonomy" id="449393"/>
    <lineage>
        <taxon>unclassified sequences</taxon>
        <taxon>metagenomes</taxon>
        <taxon>ecological metagenomes</taxon>
    </lineage>
</organism>
<evidence type="ECO:0000313" key="2">
    <source>
        <dbReference type="EMBL" id="CAB4733567.1"/>
    </source>
</evidence>
<evidence type="ECO:0000313" key="3">
    <source>
        <dbReference type="EMBL" id="CAB4911505.1"/>
    </source>
</evidence>